<organism evidence="1 2">
    <name type="scientific">Rugosimonospora acidiphila</name>
    <dbReference type="NCBI Taxonomy" id="556531"/>
    <lineage>
        <taxon>Bacteria</taxon>
        <taxon>Bacillati</taxon>
        <taxon>Actinomycetota</taxon>
        <taxon>Actinomycetes</taxon>
        <taxon>Micromonosporales</taxon>
        <taxon>Micromonosporaceae</taxon>
        <taxon>Rugosimonospora</taxon>
    </lineage>
</organism>
<keyword evidence="2" id="KW-1185">Reference proteome</keyword>
<name>A0ABP9RTC5_9ACTN</name>
<gene>
    <name evidence="1" type="ORF">GCM10023322_30870</name>
</gene>
<reference evidence="2" key="1">
    <citation type="journal article" date="2019" name="Int. J. Syst. Evol. Microbiol.">
        <title>The Global Catalogue of Microorganisms (GCM) 10K type strain sequencing project: providing services to taxonomists for standard genome sequencing and annotation.</title>
        <authorList>
            <consortium name="The Broad Institute Genomics Platform"/>
            <consortium name="The Broad Institute Genome Sequencing Center for Infectious Disease"/>
            <person name="Wu L."/>
            <person name="Ma J."/>
        </authorList>
    </citation>
    <scope>NUCLEOTIDE SEQUENCE [LARGE SCALE GENOMIC DNA]</scope>
    <source>
        <strain evidence="2">JCM 18304</strain>
    </source>
</reference>
<evidence type="ECO:0000313" key="1">
    <source>
        <dbReference type="EMBL" id="GAA5185857.1"/>
    </source>
</evidence>
<proteinExistence type="predicted"/>
<protein>
    <submittedName>
        <fullName evidence="1">Uncharacterized protein</fullName>
    </submittedName>
</protein>
<evidence type="ECO:0000313" key="2">
    <source>
        <dbReference type="Proteomes" id="UP001501570"/>
    </source>
</evidence>
<dbReference type="EMBL" id="BAABJQ010000007">
    <property type="protein sequence ID" value="GAA5185857.1"/>
    <property type="molecule type" value="Genomic_DNA"/>
</dbReference>
<accession>A0ABP9RTC5</accession>
<sequence>MRSRVAVEIRCGLLNANDTADRDTPAAAATSLEVGLTFAAPASRLPDLAGICLKSRLQRTI</sequence>
<dbReference type="Proteomes" id="UP001501570">
    <property type="component" value="Unassembled WGS sequence"/>
</dbReference>
<comment type="caution">
    <text evidence="1">The sequence shown here is derived from an EMBL/GenBank/DDBJ whole genome shotgun (WGS) entry which is preliminary data.</text>
</comment>